<feature type="transmembrane region" description="Helical" evidence="1">
    <location>
        <begin position="125"/>
        <end position="146"/>
    </location>
</feature>
<evidence type="ECO:0000313" key="2">
    <source>
        <dbReference type="EMBL" id="KAB5537237.1"/>
    </source>
</evidence>
<feature type="transmembrane region" description="Helical" evidence="1">
    <location>
        <begin position="405"/>
        <end position="428"/>
    </location>
</feature>
<keyword evidence="1" id="KW-0472">Membrane</keyword>
<feature type="transmembrane region" description="Helical" evidence="1">
    <location>
        <begin position="56"/>
        <end position="75"/>
    </location>
</feature>
<accession>A0A5N5L3B8</accession>
<sequence>MFSMWTERFGVNHTSGSCFQLWEAQKFNSTSPGSVLSQGTVTLDFSALRMDGVLEATIALCGCKVLCSILCLPAFKDSISSVSLCCVSLLLFTDLSITMFLVYLWSAAPRPMSFHPSSDVIALRFMLFLSDTYEAVLMLTPLLVAVELLARLLWGGETVTAITDEKEAKEDTLLLKDVDGHTWETGQQQKGEEKGNTAAFLKALGFLGCLMLWFMCGTYAGSSWRQEQVMVRSCLERGSLLSTCLPCLLTASSPVSGQLFWALPAAILLLAFTAVLSLIVAKLTPRIVNPELLERTENFDALKQTQTHPPTPERTSVSAASISDNCNVDSEKTANSCAIHSSHNKRRWAHGKPEPLSWRTELADSCKLKSESVTLVLQVHCTAPHPHKSRLWQTVRESPCLRGELMTGLLCGLLVCIFPTVLSTNILLVSNLDTLAVYVVKHLLTPLHSK</sequence>
<keyword evidence="3" id="KW-1185">Reference proteome</keyword>
<keyword evidence="1" id="KW-1133">Transmembrane helix</keyword>
<proteinExistence type="predicted"/>
<feature type="transmembrane region" description="Helical" evidence="1">
    <location>
        <begin position="259"/>
        <end position="281"/>
    </location>
</feature>
<comment type="caution">
    <text evidence="2">The sequence shown here is derived from an EMBL/GenBank/DDBJ whole genome shotgun (WGS) entry which is preliminary data.</text>
</comment>
<dbReference type="Proteomes" id="UP000327468">
    <property type="component" value="Chromosome 20"/>
</dbReference>
<organism evidence="2 3">
    <name type="scientific">Pangasianodon hypophthalmus</name>
    <name type="common">Striped catfish</name>
    <name type="synonym">Helicophagus hypophthalmus</name>
    <dbReference type="NCBI Taxonomy" id="310915"/>
    <lineage>
        <taxon>Eukaryota</taxon>
        <taxon>Metazoa</taxon>
        <taxon>Chordata</taxon>
        <taxon>Craniata</taxon>
        <taxon>Vertebrata</taxon>
        <taxon>Euteleostomi</taxon>
        <taxon>Actinopterygii</taxon>
        <taxon>Neopterygii</taxon>
        <taxon>Teleostei</taxon>
        <taxon>Ostariophysi</taxon>
        <taxon>Siluriformes</taxon>
        <taxon>Pangasiidae</taxon>
        <taxon>Pangasianodon</taxon>
    </lineage>
</organism>
<feature type="transmembrane region" description="Helical" evidence="1">
    <location>
        <begin position="199"/>
        <end position="220"/>
    </location>
</feature>
<feature type="transmembrane region" description="Helical" evidence="1">
    <location>
        <begin position="82"/>
        <end position="105"/>
    </location>
</feature>
<protein>
    <submittedName>
        <fullName evidence="2">Uncharacterized protein</fullName>
    </submittedName>
</protein>
<gene>
    <name evidence="2" type="ORF">PHYPO_G00116520</name>
</gene>
<keyword evidence="1" id="KW-0812">Transmembrane</keyword>
<evidence type="ECO:0000313" key="3">
    <source>
        <dbReference type="Proteomes" id="UP000327468"/>
    </source>
</evidence>
<reference evidence="2 3" key="1">
    <citation type="submission" date="2019-06" db="EMBL/GenBank/DDBJ databases">
        <title>A chromosome-scale genome assembly of the striped catfish, Pangasianodon hypophthalmus.</title>
        <authorList>
            <person name="Wen M."/>
            <person name="Zahm M."/>
            <person name="Roques C."/>
            <person name="Cabau C."/>
            <person name="Klopp C."/>
            <person name="Donnadieu C."/>
            <person name="Jouanno E."/>
            <person name="Avarre J.-C."/>
            <person name="Campet M."/>
            <person name="Ha T.T.T."/>
            <person name="Dugue R."/>
            <person name="Lampietro C."/>
            <person name="Louis A."/>
            <person name="Herpin A."/>
            <person name="Echchiki A."/>
            <person name="Berthelot C."/>
            <person name="Parey E."/>
            <person name="Roest-Crollius H."/>
            <person name="Braasch I."/>
            <person name="Postlethwait J."/>
            <person name="Bobe J."/>
            <person name="Montfort J."/>
            <person name="Bouchez O."/>
            <person name="Begum T."/>
            <person name="Schartl M."/>
            <person name="Guiguen Y."/>
        </authorList>
    </citation>
    <scope>NUCLEOTIDE SEQUENCE [LARGE SCALE GENOMIC DNA]</scope>
    <source>
        <strain evidence="2 3">Indonesia</strain>
        <tissue evidence="2">Blood</tissue>
    </source>
</reference>
<dbReference type="EMBL" id="VFJC01000021">
    <property type="protein sequence ID" value="KAB5537237.1"/>
    <property type="molecule type" value="Genomic_DNA"/>
</dbReference>
<evidence type="ECO:0000256" key="1">
    <source>
        <dbReference type="SAM" id="Phobius"/>
    </source>
</evidence>
<dbReference type="AlphaFoldDB" id="A0A5N5L3B8"/>
<name>A0A5N5L3B8_PANHP</name>